<evidence type="ECO:0000256" key="1">
    <source>
        <dbReference type="ARBA" id="ARBA00022729"/>
    </source>
</evidence>
<dbReference type="Proteomes" id="UP001342418">
    <property type="component" value="Chromosome"/>
</dbReference>
<sequence>MSVPLPNKRYAYPVMKNRTHIAIGLSAAVLLAGCGGYRPPPPAFHEALYQPYVMDAGDRLRITVFDQENLTNVYSVDQAGYVSFPLVGSVPARGRTPKQLEQELARMLRNGYLRDPDVTVEIDRYRPIFIMGEVGGPGQYSYVPGMTVQKAIAAAGGFSPRANQANVDVTREINGKVMTGRVLTSDPLLPGDTIYVRERLF</sequence>
<feature type="domain" description="Polysaccharide export protein N-terminal" evidence="2">
    <location>
        <begin position="50"/>
        <end position="122"/>
    </location>
</feature>
<protein>
    <recommendedName>
        <fullName evidence="6">Sugar ABC transporter substrate-binding protein</fullName>
    </recommendedName>
</protein>
<dbReference type="PANTHER" id="PTHR33619">
    <property type="entry name" value="POLYSACCHARIDE EXPORT PROTEIN GFCE-RELATED"/>
    <property type="match status" value="1"/>
</dbReference>
<evidence type="ECO:0000313" key="4">
    <source>
        <dbReference type="EMBL" id="UUP19146.1"/>
    </source>
</evidence>
<evidence type="ECO:0000313" key="5">
    <source>
        <dbReference type="Proteomes" id="UP001342418"/>
    </source>
</evidence>
<dbReference type="Pfam" id="PF02563">
    <property type="entry name" value="Poly_export"/>
    <property type="match status" value="1"/>
</dbReference>
<dbReference type="EMBL" id="CP030941">
    <property type="protein sequence ID" value="UUP19146.1"/>
    <property type="molecule type" value="Genomic_DNA"/>
</dbReference>
<organism evidence="4 5">
    <name type="scientific">Nitratireductor thuwali</name>
    <dbReference type="NCBI Taxonomy" id="2267699"/>
    <lineage>
        <taxon>Bacteria</taxon>
        <taxon>Pseudomonadati</taxon>
        <taxon>Pseudomonadota</taxon>
        <taxon>Alphaproteobacteria</taxon>
        <taxon>Hyphomicrobiales</taxon>
        <taxon>Phyllobacteriaceae</taxon>
        <taxon>Nitratireductor</taxon>
    </lineage>
</organism>
<dbReference type="InterPro" id="IPR003715">
    <property type="entry name" value="Poly_export_N"/>
</dbReference>
<name>A0ABY5MPS1_9HYPH</name>
<proteinExistence type="predicted"/>
<feature type="domain" description="Soluble ligand binding" evidence="3">
    <location>
        <begin position="128"/>
        <end position="178"/>
    </location>
</feature>
<gene>
    <name evidence="4" type="ORF">NTH_03637</name>
</gene>
<evidence type="ECO:0000259" key="2">
    <source>
        <dbReference type="Pfam" id="PF02563"/>
    </source>
</evidence>
<keyword evidence="1" id="KW-0732">Signal</keyword>
<accession>A0ABY5MPS1</accession>
<evidence type="ECO:0008006" key="6">
    <source>
        <dbReference type="Google" id="ProtNLM"/>
    </source>
</evidence>
<keyword evidence="5" id="KW-1185">Reference proteome</keyword>
<dbReference type="InterPro" id="IPR049712">
    <property type="entry name" value="Poly_export"/>
</dbReference>
<dbReference type="PANTHER" id="PTHR33619:SF3">
    <property type="entry name" value="POLYSACCHARIDE EXPORT PROTEIN GFCE-RELATED"/>
    <property type="match status" value="1"/>
</dbReference>
<dbReference type="InterPro" id="IPR019554">
    <property type="entry name" value="Soluble_ligand-bd"/>
</dbReference>
<dbReference type="Gene3D" id="3.30.1950.10">
    <property type="entry name" value="wza like domain"/>
    <property type="match status" value="1"/>
</dbReference>
<reference evidence="4 5" key="1">
    <citation type="submission" date="2018-07" db="EMBL/GenBank/DDBJ databases">
        <title>Genome sequence of Nitratireductor thuwali#1536.</title>
        <authorList>
            <person name="Michoud G."/>
            <person name="Merlino G."/>
            <person name="Sefrji F.O."/>
            <person name="Daffonchio D."/>
        </authorList>
    </citation>
    <scope>NUCLEOTIDE SEQUENCE [LARGE SCALE GENOMIC DNA]</scope>
    <source>
        <strain evidence="5">Nit1536</strain>
    </source>
</reference>
<dbReference type="Gene3D" id="3.10.560.10">
    <property type="entry name" value="Outer membrane lipoprotein wza domain like"/>
    <property type="match status" value="1"/>
</dbReference>
<dbReference type="Pfam" id="PF10531">
    <property type="entry name" value="SLBB"/>
    <property type="match status" value="1"/>
</dbReference>
<evidence type="ECO:0000259" key="3">
    <source>
        <dbReference type="Pfam" id="PF10531"/>
    </source>
</evidence>